<keyword evidence="2" id="KW-0560">Oxidoreductase</keyword>
<dbReference type="GO" id="GO:0016614">
    <property type="term" value="F:oxidoreductase activity, acting on CH-OH group of donors"/>
    <property type="evidence" value="ECO:0007669"/>
    <property type="project" value="UniProtKB-ARBA"/>
</dbReference>
<evidence type="ECO:0000256" key="2">
    <source>
        <dbReference type="ARBA" id="ARBA00023002"/>
    </source>
</evidence>
<dbReference type="EMBL" id="JAGPXD010000003">
    <property type="protein sequence ID" value="KAH7362583.1"/>
    <property type="molecule type" value="Genomic_DNA"/>
</dbReference>
<keyword evidence="4" id="KW-1185">Reference proteome</keyword>
<dbReference type="PRINTS" id="PR00081">
    <property type="entry name" value="GDHRDH"/>
</dbReference>
<feature type="non-terminal residue" evidence="3">
    <location>
        <position position="282"/>
    </location>
</feature>
<dbReference type="SUPFAM" id="SSF51735">
    <property type="entry name" value="NAD(P)-binding Rossmann-fold domains"/>
    <property type="match status" value="1"/>
</dbReference>
<comment type="similarity">
    <text evidence="1">Belongs to the short-chain dehydrogenases/reductases (SDR) family.</text>
</comment>
<evidence type="ECO:0000313" key="4">
    <source>
        <dbReference type="Proteomes" id="UP000813385"/>
    </source>
</evidence>
<sequence length="282" mass="29803">MTLSLPPQGFPILQADFVHPPDCGETSYRGSGRLAGMRALITGGDSGIGRAIVIAYLREGAHVAINYLPSEEEDAQALVDFVAKEGLSIERIPGDLSNETFCGELVAEAHRRLGGLDVLINHAGESGNQQGPNWRPIERFSTEELELIYRVNVFAPLWLTRAAVPLLPRGGSIIVTSSGLVGHPAANSVLYASSKAAVTHTMRSIAQQLVPRGIRVNGVAPPLTYTPFLAAGGFTAEMIRAATEGFALGRPAQPAEIAPLYVDIADPSKTFLSGEVIAVLGG</sequence>
<evidence type="ECO:0000313" key="3">
    <source>
        <dbReference type="EMBL" id="KAH7362583.1"/>
    </source>
</evidence>
<dbReference type="Proteomes" id="UP000813385">
    <property type="component" value="Unassembled WGS sequence"/>
</dbReference>
<dbReference type="PRINTS" id="PR00080">
    <property type="entry name" value="SDRFAMILY"/>
</dbReference>
<gene>
    <name evidence="3" type="ORF">B0T11DRAFT_241296</name>
</gene>
<dbReference type="AlphaFoldDB" id="A0A8K0TER0"/>
<reference evidence="3" key="1">
    <citation type="journal article" date="2021" name="Nat. Commun.">
        <title>Genetic determinants of endophytism in the Arabidopsis root mycobiome.</title>
        <authorList>
            <person name="Mesny F."/>
            <person name="Miyauchi S."/>
            <person name="Thiergart T."/>
            <person name="Pickel B."/>
            <person name="Atanasova L."/>
            <person name="Karlsson M."/>
            <person name="Huettel B."/>
            <person name="Barry K.W."/>
            <person name="Haridas S."/>
            <person name="Chen C."/>
            <person name="Bauer D."/>
            <person name="Andreopoulos W."/>
            <person name="Pangilinan J."/>
            <person name="LaButti K."/>
            <person name="Riley R."/>
            <person name="Lipzen A."/>
            <person name="Clum A."/>
            <person name="Drula E."/>
            <person name="Henrissat B."/>
            <person name="Kohler A."/>
            <person name="Grigoriev I.V."/>
            <person name="Martin F.M."/>
            <person name="Hacquard S."/>
        </authorList>
    </citation>
    <scope>NUCLEOTIDE SEQUENCE</scope>
    <source>
        <strain evidence="3">MPI-CAGE-AT-0016</strain>
    </source>
</reference>
<protein>
    <submittedName>
        <fullName evidence="3">Short-chain dehydrogenase/reductase</fullName>
    </submittedName>
</protein>
<comment type="caution">
    <text evidence="3">The sequence shown here is derived from an EMBL/GenBank/DDBJ whole genome shotgun (WGS) entry which is preliminary data.</text>
</comment>
<proteinExistence type="inferred from homology"/>
<dbReference type="PANTHER" id="PTHR48107:SF16">
    <property type="entry name" value="NADPH-DEPENDENT ALDEHYDE REDUCTASE 1, CHLOROPLASTIC"/>
    <property type="match status" value="1"/>
</dbReference>
<dbReference type="OrthoDB" id="47007at2759"/>
<dbReference type="InterPro" id="IPR002347">
    <property type="entry name" value="SDR_fam"/>
</dbReference>
<evidence type="ECO:0000256" key="1">
    <source>
        <dbReference type="ARBA" id="ARBA00006484"/>
    </source>
</evidence>
<dbReference type="Gene3D" id="3.40.50.720">
    <property type="entry name" value="NAD(P)-binding Rossmann-like Domain"/>
    <property type="match status" value="1"/>
</dbReference>
<dbReference type="InterPro" id="IPR036291">
    <property type="entry name" value="NAD(P)-bd_dom_sf"/>
</dbReference>
<dbReference type="Pfam" id="PF13561">
    <property type="entry name" value="adh_short_C2"/>
    <property type="match status" value="1"/>
</dbReference>
<name>A0A8K0TER0_9PEZI</name>
<accession>A0A8K0TER0</accession>
<dbReference type="PANTHER" id="PTHR48107">
    <property type="entry name" value="NADPH-DEPENDENT ALDEHYDE REDUCTASE-LIKE PROTEIN, CHLOROPLASTIC-RELATED"/>
    <property type="match status" value="1"/>
</dbReference>
<organism evidence="3 4">
    <name type="scientific">Plectosphaerella cucumerina</name>
    <dbReference type="NCBI Taxonomy" id="40658"/>
    <lineage>
        <taxon>Eukaryota</taxon>
        <taxon>Fungi</taxon>
        <taxon>Dikarya</taxon>
        <taxon>Ascomycota</taxon>
        <taxon>Pezizomycotina</taxon>
        <taxon>Sordariomycetes</taxon>
        <taxon>Hypocreomycetidae</taxon>
        <taxon>Glomerellales</taxon>
        <taxon>Plectosphaerellaceae</taxon>
        <taxon>Plectosphaerella</taxon>
    </lineage>
</organism>